<reference evidence="2" key="1">
    <citation type="journal article" date="2024" name="Proc. Natl. Acad. Sci. U.S.A.">
        <title>Extraordinary preservation of gene collinearity over three hundred million years revealed in homosporous lycophytes.</title>
        <authorList>
            <person name="Li C."/>
            <person name="Wickell D."/>
            <person name="Kuo L.Y."/>
            <person name="Chen X."/>
            <person name="Nie B."/>
            <person name="Liao X."/>
            <person name="Peng D."/>
            <person name="Ji J."/>
            <person name="Jenkins J."/>
            <person name="Williams M."/>
            <person name="Shu S."/>
            <person name="Plott C."/>
            <person name="Barry K."/>
            <person name="Rajasekar S."/>
            <person name="Grimwood J."/>
            <person name="Han X."/>
            <person name="Sun S."/>
            <person name="Hou Z."/>
            <person name="He W."/>
            <person name="Dai G."/>
            <person name="Sun C."/>
            <person name="Schmutz J."/>
            <person name="Leebens-Mack J.H."/>
            <person name="Li F.W."/>
            <person name="Wang L."/>
        </authorList>
    </citation>
    <scope>NUCLEOTIDE SEQUENCE [LARGE SCALE GENOMIC DNA]</scope>
    <source>
        <strain evidence="2">cv. PW_Plant_1</strain>
    </source>
</reference>
<proteinExistence type="predicted"/>
<keyword evidence="2" id="KW-1185">Reference proteome</keyword>
<dbReference type="Proteomes" id="UP001162992">
    <property type="component" value="Chromosome 19"/>
</dbReference>
<evidence type="ECO:0000313" key="1">
    <source>
        <dbReference type="EMBL" id="KAJ7521932.1"/>
    </source>
</evidence>
<name>A0ACC2AWM5_DIPCM</name>
<gene>
    <name evidence="1" type="ORF">O6H91_19G075600</name>
</gene>
<organism evidence="1 2">
    <name type="scientific">Diphasiastrum complanatum</name>
    <name type="common">Issler's clubmoss</name>
    <name type="synonym">Lycopodium complanatum</name>
    <dbReference type="NCBI Taxonomy" id="34168"/>
    <lineage>
        <taxon>Eukaryota</taxon>
        <taxon>Viridiplantae</taxon>
        <taxon>Streptophyta</taxon>
        <taxon>Embryophyta</taxon>
        <taxon>Tracheophyta</taxon>
        <taxon>Lycopodiopsida</taxon>
        <taxon>Lycopodiales</taxon>
        <taxon>Lycopodiaceae</taxon>
        <taxon>Lycopodioideae</taxon>
        <taxon>Diphasiastrum</taxon>
    </lineage>
</organism>
<evidence type="ECO:0000313" key="2">
    <source>
        <dbReference type="Proteomes" id="UP001162992"/>
    </source>
</evidence>
<accession>A0ACC2AWM5</accession>
<comment type="caution">
    <text evidence="1">The sequence shown here is derived from an EMBL/GenBank/DDBJ whole genome shotgun (WGS) entry which is preliminary data.</text>
</comment>
<protein>
    <submittedName>
        <fullName evidence="1">Uncharacterized protein</fullName>
    </submittedName>
</protein>
<dbReference type="EMBL" id="CM055110">
    <property type="protein sequence ID" value="KAJ7521932.1"/>
    <property type="molecule type" value="Genomic_DNA"/>
</dbReference>
<sequence>MNGHSSAAINVSRGCVTPLERSRSTYSRASEVKRSCKSTINVVSGLVHMKVETRNLEEVKRFELNSTCSKVRGSYSERYSPSLKQPSDKSKPLGLTCLRVQQSSASNAGMSTKNSNPIVNKDVVGSRIRDKIVQPPKVCTLREFREGGEGVVKAGPDDISNFFKTLAANVEALVQVRKFETLSGRFAMIAFAFALGMEYVTGNSVFKGIDSQMLGKVAALCVIATVSAGSFAIAWGAKAQISVFMSRGYQNLLDSTLDTIVDGLFYDDL</sequence>